<evidence type="ECO:0000313" key="5">
    <source>
        <dbReference type="Proteomes" id="UP000297946"/>
    </source>
</evidence>
<dbReference type="Proteomes" id="UP000297273">
    <property type="component" value="Unassembled WGS sequence"/>
</dbReference>
<reference evidence="4 5" key="2">
    <citation type="journal article" date="2019" name="PLoS Negl. Trop. Dis.">
        <title>Revisiting the worldwide diversity of Leptospira species in the environment.</title>
        <authorList>
            <person name="Vincent A.T."/>
            <person name="Schiettekatte O."/>
            <person name="Bourhy P."/>
            <person name="Veyrier F.J."/>
            <person name="Picardeau M."/>
        </authorList>
    </citation>
    <scope>NUCLEOTIDE SEQUENCE [LARGE SCALE GENOMIC DNA]</scope>
    <source>
        <strain evidence="4">201702690</strain>
        <strain evidence="2 5">SSW18</strain>
    </source>
</reference>
<dbReference type="EMBL" id="RQER01000004">
    <property type="protein sequence ID" value="TGK02543.1"/>
    <property type="molecule type" value="Genomic_DNA"/>
</dbReference>
<accession>A0A5F1ZTV8</accession>
<reference evidence="3" key="1">
    <citation type="submission" date="2018-10" db="EMBL/GenBank/DDBJ databases">
        <authorList>
            <person name="Vincent A.T."/>
            <person name="Schiettekatte O."/>
            <person name="Bourhy P."/>
            <person name="Veyrier F.J."/>
            <person name="Picardeau M."/>
        </authorList>
    </citation>
    <scope>NUCLEOTIDE SEQUENCE</scope>
    <source>
        <strain evidence="3">201702690</strain>
    </source>
</reference>
<organism evidence="2 5">
    <name type="scientific">Leptospira langatensis</name>
    <dbReference type="NCBI Taxonomy" id="2484983"/>
    <lineage>
        <taxon>Bacteria</taxon>
        <taxon>Pseudomonadati</taxon>
        <taxon>Spirochaetota</taxon>
        <taxon>Spirochaetia</taxon>
        <taxon>Leptospirales</taxon>
        <taxon>Leptospiraceae</taxon>
        <taxon>Leptospira</taxon>
    </lineage>
</organism>
<comment type="caution">
    <text evidence="2">The sequence shown here is derived from an EMBL/GenBank/DDBJ whole genome shotgun (WGS) entry which is preliminary data.</text>
</comment>
<evidence type="ECO:0000256" key="1">
    <source>
        <dbReference type="SAM" id="SignalP"/>
    </source>
</evidence>
<evidence type="ECO:0008006" key="6">
    <source>
        <dbReference type="Google" id="ProtNLM"/>
    </source>
</evidence>
<dbReference type="AlphaFoldDB" id="A0A5F1ZTV8"/>
<dbReference type="EMBL" id="RQGC01000008">
    <property type="protein sequence ID" value="TGL40256.1"/>
    <property type="molecule type" value="Genomic_DNA"/>
</dbReference>
<dbReference type="OrthoDB" id="345027at2"/>
<keyword evidence="4" id="KW-1185">Reference proteome</keyword>
<evidence type="ECO:0000313" key="2">
    <source>
        <dbReference type="EMBL" id="TGK02543.1"/>
    </source>
</evidence>
<sequence length="328" mass="35664">MKQKKQIFTLFVSMVLSLTFCTGGGSSSNSILFALTLSQLDPPADLYFTLGFPGSANTITDDNFTGTASDYSISIDGVAATGLAFNDPTTLQFTMPTLPGVNQNKNATMIVLQNGTPFMTKTVRYRSLVEIPIGQPHGYSNFISSSDISNFYSFTSSVSGDHLFNVFGYSFTNVDLYYLDNANSSPVAIAQSSASDTEFKKYNISSTGQHIIEIRYVSGLRTKNVIQIADGIIAGVHTTNEIMTYYRCYDFMSGASTPSNHNCFDQNNAVPDRTRTGRCTYPTSGGIVTRSYYIDSTGFGFDVGYAEGTCTLPGFGSYNVEDAIFQDN</sequence>
<proteinExistence type="predicted"/>
<feature type="chain" id="PRO_5043206968" description="Lipoprotein" evidence="1">
    <location>
        <begin position="25"/>
        <end position="328"/>
    </location>
</feature>
<evidence type="ECO:0000313" key="4">
    <source>
        <dbReference type="Proteomes" id="UP000297273"/>
    </source>
</evidence>
<keyword evidence="1" id="KW-0732">Signal</keyword>
<gene>
    <name evidence="2" type="ORF">EHO57_04205</name>
    <name evidence="3" type="ORF">EHQ53_13910</name>
</gene>
<name>A0A5F1ZTV8_9LEPT</name>
<dbReference type="RefSeq" id="WP_135646370.1">
    <property type="nucleotide sequence ID" value="NZ_RQER01000004.1"/>
</dbReference>
<feature type="signal peptide" evidence="1">
    <location>
        <begin position="1"/>
        <end position="24"/>
    </location>
</feature>
<evidence type="ECO:0000313" key="3">
    <source>
        <dbReference type="EMBL" id="TGL40256.1"/>
    </source>
</evidence>
<dbReference type="Proteomes" id="UP000297946">
    <property type="component" value="Unassembled WGS sequence"/>
</dbReference>
<protein>
    <recommendedName>
        <fullName evidence="6">Lipoprotein</fullName>
    </recommendedName>
</protein>